<reference evidence="11 12" key="1">
    <citation type="journal article" date="2018" name="MBio">
        <title>Comparative Genomics Reveals the Core Gene Toolbox for the Fungus-Insect Symbiosis.</title>
        <authorList>
            <person name="Wang Y."/>
            <person name="Stata M."/>
            <person name="Wang W."/>
            <person name="Stajich J.E."/>
            <person name="White M.M."/>
            <person name="Moncalvo J.M."/>
        </authorList>
    </citation>
    <scope>NUCLEOTIDE SEQUENCE [LARGE SCALE GENOMIC DNA]</scope>
    <source>
        <strain evidence="11 12">SC-DP-2</strain>
    </source>
</reference>
<evidence type="ECO:0000256" key="7">
    <source>
        <dbReference type="ARBA" id="ARBA00022989"/>
    </source>
</evidence>
<dbReference type="Pfam" id="PF03169">
    <property type="entry name" value="OPT"/>
    <property type="match status" value="1"/>
</dbReference>
<proteinExistence type="inferred from homology"/>
<gene>
    <name evidence="11" type="ORF">BB560_003700</name>
</gene>
<dbReference type="GO" id="GO:0035673">
    <property type="term" value="F:oligopeptide transmembrane transporter activity"/>
    <property type="evidence" value="ECO:0007669"/>
    <property type="project" value="InterPro"/>
</dbReference>
<evidence type="ECO:0000313" key="11">
    <source>
        <dbReference type="EMBL" id="PVV01869.1"/>
    </source>
</evidence>
<feature type="transmembrane region" description="Helical" evidence="10">
    <location>
        <begin position="273"/>
        <end position="295"/>
    </location>
</feature>
<comment type="subcellular location">
    <subcellularLocation>
        <location evidence="1">Membrane</location>
        <topology evidence="1">Multi-pass membrane protein</topology>
    </subcellularLocation>
</comment>
<evidence type="ECO:0000256" key="8">
    <source>
        <dbReference type="ARBA" id="ARBA00023136"/>
    </source>
</evidence>
<evidence type="ECO:0000256" key="10">
    <source>
        <dbReference type="SAM" id="Phobius"/>
    </source>
</evidence>
<dbReference type="InterPro" id="IPR004813">
    <property type="entry name" value="OPT"/>
</dbReference>
<keyword evidence="6" id="KW-0653">Protein transport</keyword>
<dbReference type="GO" id="GO:0016020">
    <property type="term" value="C:membrane"/>
    <property type="evidence" value="ECO:0007669"/>
    <property type="project" value="UniProtKB-SubCell"/>
</dbReference>
<feature type="transmembrane region" description="Helical" evidence="10">
    <location>
        <begin position="381"/>
        <end position="405"/>
    </location>
</feature>
<feature type="transmembrane region" description="Helical" evidence="10">
    <location>
        <begin position="677"/>
        <end position="695"/>
    </location>
</feature>
<feature type="transmembrane region" description="Helical" evidence="10">
    <location>
        <begin position="742"/>
        <end position="766"/>
    </location>
</feature>
<accession>A0A2T9ZB83</accession>
<feature type="transmembrane region" description="Helical" evidence="10">
    <location>
        <begin position="411"/>
        <end position="428"/>
    </location>
</feature>
<feature type="compositionally biased region" description="Low complexity" evidence="9">
    <location>
        <begin position="70"/>
        <end position="81"/>
    </location>
</feature>
<keyword evidence="12" id="KW-1185">Reference proteome</keyword>
<dbReference type="GO" id="GO:0015031">
    <property type="term" value="P:protein transport"/>
    <property type="evidence" value="ECO:0007669"/>
    <property type="project" value="UniProtKB-KW"/>
</dbReference>
<evidence type="ECO:0000256" key="2">
    <source>
        <dbReference type="ARBA" id="ARBA00008807"/>
    </source>
</evidence>
<feature type="transmembrane region" description="Helical" evidence="10">
    <location>
        <begin position="170"/>
        <end position="191"/>
    </location>
</feature>
<evidence type="ECO:0000256" key="6">
    <source>
        <dbReference type="ARBA" id="ARBA00022927"/>
    </source>
</evidence>
<feature type="region of interest" description="Disordered" evidence="9">
    <location>
        <begin position="1"/>
        <end position="98"/>
    </location>
</feature>
<feature type="transmembrane region" description="Helical" evidence="10">
    <location>
        <begin position="960"/>
        <end position="983"/>
    </location>
</feature>
<feature type="compositionally biased region" description="Polar residues" evidence="9">
    <location>
        <begin position="51"/>
        <end position="69"/>
    </location>
</feature>
<evidence type="ECO:0000256" key="9">
    <source>
        <dbReference type="SAM" id="MobiDB-lite"/>
    </source>
</evidence>
<feature type="transmembrane region" description="Helical" evidence="10">
    <location>
        <begin position="512"/>
        <end position="535"/>
    </location>
</feature>
<name>A0A2T9ZB83_9FUNG</name>
<evidence type="ECO:0000256" key="3">
    <source>
        <dbReference type="ARBA" id="ARBA00022448"/>
    </source>
</evidence>
<feature type="transmembrane region" description="Helical" evidence="10">
    <location>
        <begin position="590"/>
        <end position="616"/>
    </location>
</feature>
<dbReference type="Proteomes" id="UP000245609">
    <property type="component" value="Unassembled WGS sequence"/>
</dbReference>
<dbReference type="PANTHER" id="PTHR22601">
    <property type="entry name" value="ISP4 LIKE PROTEIN"/>
    <property type="match status" value="1"/>
</dbReference>
<sequence>MGCVEIQGNLPSGGGDDLENIELSDSPGTTLPPNIKIVVDDADSEHYQPSAYPSSKSTRSHPNQPHFNQGSLKGSSSSGYHSESDYCDSTDNNNYYHEFEDDTENDRLQAGNNGQYRHSNHIFENEKGISTDIGNKKHYNQSDFNSPIEIVAATVSVEDYPHYATLTKKFWIISIFLILFCNIVINLYSYIYNTRNKLVKINVPKTINSLWDYTSDVDTQVLAGIKPGYGDAQSSDFSDYLSINILEGATKVTVAKTTKGLEISNNMLPRLEVSLTIVQLVVFVFSKLISFLPPINLFGRKLLDPKQLKIHYKEHLLIAIAVFASCNMAIPIRAFNTGYFMNFDLKKPTSDDTGYSKLRPTARIIELLDIKSYFGFFEFRVYSWMLLCIAMQYLGYSFAGALISLAVKPSVMVYPENLVSVTLLNLLYKANQPSLRKRQVLVCLCVSIGICVYSLIPHLLAPILTSLAVLCYFDPGLQESTLSMLGSSTGLGIGSISLDYRMISRLEPLVTPFWATVNLCAGGLILTHIIMPILYHNGKAGVDTPIASKNSYYESDKSNPIYPIDLLINKEVITQHTQNMTFEGLKVSTFYHIAMFCAVAATGALISHMMLYYYGFIKRNLLKPKRPRQNPKRFRPEFDDIHMFMMRRYKEPPRMMFAILFTMSILVIVFVTTEIGVWSLGIFAGICFAFIIAAFSSMAVAISNVIIVPSAFLFGIFAYSSIDQKYNSFDNQPTSRLVPTPITVLELEIVSSILKSAIISCISMLSNLKLGVYLKVPMLHIVFAQAFGTAFGTVINVFAKLIINKSAISSSTEHLKRINNNADLAHSSTYYLNNKSSIIMEISGSAARYLKFQIFTGFKTKIFGKFGIPTIILYFLLGLVAPVPLFLLYNKATRSERSTKPNSKLKINKTIKSDASDNQNKSDLENPNLQVIPKVYCNTQVYRFKPPSCKLSNNVYGCVFYNLLTKPFLLVVYSIICIPIFTISSKSVPPNMDAAQLCDFIFA</sequence>
<comment type="caution">
    <text evidence="11">The sequence shown here is derived from an EMBL/GenBank/DDBJ whole genome shotgun (WGS) entry which is preliminary data.</text>
</comment>
<keyword evidence="4 10" id="KW-0812">Transmembrane</keyword>
<evidence type="ECO:0000256" key="4">
    <source>
        <dbReference type="ARBA" id="ARBA00022692"/>
    </source>
</evidence>
<feature type="transmembrane region" description="Helical" evidence="10">
    <location>
        <begin position="866"/>
        <end position="889"/>
    </location>
</feature>
<dbReference type="EMBL" id="MBFS01000741">
    <property type="protein sequence ID" value="PVV01869.1"/>
    <property type="molecule type" value="Genomic_DNA"/>
</dbReference>
<dbReference type="OrthoDB" id="9986677at2759"/>
<keyword evidence="7 10" id="KW-1133">Transmembrane helix</keyword>
<keyword evidence="5" id="KW-0571">Peptide transport</keyword>
<keyword evidence="3" id="KW-0813">Transport</keyword>
<protein>
    <submittedName>
        <fullName evidence="11">Uncharacterized protein</fullName>
    </submittedName>
</protein>
<keyword evidence="8 10" id="KW-0472">Membrane</keyword>
<evidence type="ECO:0000256" key="1">
    <source>
        <dbReference type="ARBA" id="ARBA00004141"/>
    </source>
</evidence>
<evidence type="ECO:0000313" key="12">
    <source>
        <dbReference type="Proteomes" id="UP000245609"/>
    </source>
</evidence>
<feature type="transmembrane region" description="Helical" evidence="10">
    <location>
        <begin position="481"/>
        <end position="500"/>
    </location>
</feature>
<comment type="similarity">
    <text evidence="2">Belongs to the oligopeptide OPT transporter family.</text>
</comment>
<feature type="transmembrane region" description="Helical" evidence="10">
    <location>
        <begin position="315"/>
        <end position="336"/>
    </location>
</feature>
<evidence type="ECO:0000256" key="5">
    <source>
        <dbReference type="ARBA" id="ARBA00022856"/>
    </source>
</evidence>
<feature type="transmembrane region" description="Helical" evidence="10">
    <location>
        <begin position="440"/>
        <end position="461"/>
    </location>
</feature>
<feature type="transmembrane region" description="Helical" evidence="10">
    <location>
        <begin position="778"/>
        <end position="803"/>
    </location>
</feature>
<feature type="transmembrane region" description="Helical" evidence="10">
    <location>
        <begin position="702"/>
        <end position="722"/>
    </location>
</feature>
<dbReference type="AlphaFoldDB" id="A0A2T9ZB83"/>
<dbReference type="InterPro" id="IPR004648">
    <property type="entry name" value="Oligpept_transpt"/>
</dbReference>
<feature type="transmembrane region" description="Helical" evidence="10">
    <location>
        <begin position="655"/>
        <end position="671"/>
    </location>
</feature>
<organism evidence="11 12">
    <name type="scientific">Smittium megazygosporum</name>
    <dbReference type="NCBI Taxonomy" id="133381"/>
    <lineage>
        <taxon>Eukaryota</taxon>
        <taxon>Fungi</taxon>
        <taxon>Fungi incertae sedis</taxon>
        <taxon>Zoopagomycota</taxon>
        <taxon>Kickxellomycotina</taxon>
        <taxon>Harpellomycetes</taxon>
        <taxon>Harpellales</taxon>
        <taxon>Legeriomycetaceae</taxon>
        <taxon>Smittium</taxon>
    </lineage>
</organism>